<dbReference type="Gene3D" id="2.30.310.10">
    <property type="entry name" value="ibrinogen binding protein from staphylococcus aureus domain"/>
    <property type="match status" value="1"/>
</dbReference>
<evidence type="ECO:0000256" key="4">
    <source>
        <dbReference type="ARBA" id="ARBA00022917"/>
    </source>
</evidence>
<dbReference type="PANTHER" id="PTHR15239:SF6">
    <property type="entry name" value="RIBOSOME QUALITY CONTROL COMPLEX SUBUNIT NEMF"/>
    <property type="match status" value="1"/>
</dbReference>
<evidence type="ECO:0000256" key="5">
    <source>
        <dbReference type="HAMAP-Rule" id="MF_00844"/>
    </source>
</evidence>
<comment type="function">
    <text evidence="5">Key component of the ribosome quality control system (RQC), a ribosome-associated complex that mediates the extraction of incompletely synthesized nascent chains from stalled ribosomes and their subsequent degradation. RqcH recruits Ala-charged tRNA, and with RqcP directs the elongation of stalled nascent chains on 50S ribosomal subunits, leading to non-templated C-terminal alanine extensions (Ala tail). The Ala tail promotes nascent chain degradation. May add between 1 and at least 8 Ala residues. Binds to stalled 50S ribosomal subunits.</text>
</comment>
<evidence type="ECO:0000313" key="7">
    <source>
        <dbReference type="EMBL" id="WLR43585.1"/>
    </source>
</evidence>
<comment type="subunit">
    <text evidence="5">Associates with stalled 50S ribosomal subunits. Binds to RqcP.</text>
</comment>
<dbReference type="Proteomes" id="UP001197974">
    <property type="component" value="Chromosome"/>
</dbReference>
<comment type="similarity">
    <text evidence="5">Belongs to the NEMF family.</text>
</comment>
<gene>
    <name evidence="5" type="primary">rqcH</name>
    <name evidence="7" type="ORF">LC087_05375</name>
</gene>
<dbReference type="InterPro" id="IPR051608">
    <property type="entry name" value="RQC_Subunit_NEMF"/>
</dbReference>
<dbReference type="InterPro" id="IPR043682">
    <property type="entry name" value="RqcH_bacterial"/>
</dbReference>
<organism evidence="7 8">
    <name type="scientific">Bacillus carboniphilus</name>
    <dbReference type="NCBI Taxonomy" id="86663"/>
    <lineage>
        <taxon>Bacteria</taxon>
        <taxon>Bacillati</taxon>
        <taxon>Bacillota</taxon>
        <taxon>Bacilli</taxon>
        <taxon>Bacillales</taxon>
        <taxon>Bacillaceae</taxon>
        <taxon>Bacillus</taxon>
    </lineage>
</organism>
<keyword evidence="4 5" id="KW-0648">Protein biosynthesis</keyword>
<accession>A0ABY9JW28</accession>
<keyword evidence="5" id="KW-0175">Coiled coil</keyword>
<keyword evidence="2 5" id="KW-0699">rRNA-binding</keyword>
<name>A0ABY9JW28_9BACI</name>
<keyword evidence="1 5" id="KW-0820">tRNA-binding</keyword>
<dbReference type="EMBL" id="CP129013">
    <property type="protein sequence ID" value="WLR43585.1"/>
    <property type="molecule type" value="Genomic_DNA"/>
</dbReference>
<dbReference type="HAMAP" id="MF_00844_B">
    <property type="entry name" value="RqcH_B"/>
    <property type="match status" value="1"/>
</dbReference>
<dbReference type="RefSeq" id="WP_226538389.1">
    <property type="nucleotide sequence ID" value="NZ_CP129013.1"/>
</dbReference>
<keyword evidence="3 5" id="KW-0694">RNA-binding</keyword>
<feature type="domain" description="NFACT RNA-binding" evidence="6">
    <location>
        <begin position="452"/>
        <end position="540"/>
    </location>
</feature>
<feature type="coiled-coil region" evidence="5">
    <location>
        <begin position="379"/>
        <end position="413"/>
    </location>
</feature>
<dbReference type="Pfam" id="PF05670">
    <property type="entry name" value="NFACT-R_1"/>
    <property type="match status" value="1"/>
</dbReference>
<proteinExistence type="inferred from homology"/>
<evidence type="ECO:0000313" key="8">
    <source>
        <dbReference type="Proteomes" id="UP001197974"/>
    </source>
</evidence>
<evidence type="ECO:0000256" key="1">
    <source>
        <dbReference type="ARBA" id="ARBA00022555"/>
    </source>
</evidence>
<protein>
    <recommendedName>
        <fullName evidence="5">Rqc2 homolog RqcH</fullName>
        <shortName evidence="5">RqcH</shortName>
    </recommendedName>
</protein>
<evidence type="ECO:0000256" key="3">
    <source>
        <dbReference type="ARBA" id="ARBA00022884"/>
    </source>
</evidence>
<sequence length="568" mass="65631">MAYDGIFTYCMINELKQLKNGKITKIYQPFKHEVILHIRSNGKNQKLLLSAHPSYSRVHLTNETLGNPEVPPMFCMVLRKHLEGSVIEEIEGHECERMIFITVRSRNEIGDITYKRLIIEIMGRHSNIILMDIDKNIIIDAIKHLSPAQNRYRTVLPGQPYVLPPKQDKLDAFHISEEDVLRKLDFNSGKLADQIVQKIGGISPLLAKEMVFKAGIANRATLPKEVCSLLEKIKDRQMNPTIMINKEKELFYLFPLDHIKSETKSFDSLSEMLDRFYFQKAERDRVKQQTHDIERFLLNERKKNKTKLKKLANTLDSAKQADQYRLFGELLTSHIYAFKKGDKKVTVSNYYEEDNSSLTIEINPLKSPSENAQFYFQKYQKAKKSISIVKEQIEQTNIEIEYIEGLLQQLESASVKDVKEIREELIEGGYFKKKQSKQSKKRKQQAPVLEKYLTSNQEVILVGKNNKQNEYLTNKFASKRDLWFHTKDIPGSHVVLKSENPSEESIMEAAQLAAYFSKAKNSSNVPVDYTLIKNVKKPNGAKPGYVIYDDQLTIYATPDEDKILSLKK</sequence>
<evidence type="ECO:0000256" key="2">
    <source>
        <dbReference type="ARBA" id="ARBA00022730"/>
    </source>
</evidence>
<reference evidence="7 8" key="1">
    <citation type="submission" date="2023-06" db="EMBL/GenBank/DDBJ databases">
        <title>Five Gram-positive bacteria isolated from mangrove sediments in Shenzhen, Guangdong, China.</title>
        <authorList>
            <person name="Yu S."/>
            <person name="Zheng W."/>
            <person name="Huang Y."/>
        </authorList>
    </citation>
    <scope>NUCLEOTIDE SEQUENCE [LARGE SCALE GENOMIC DNA]</scope>
    <source>
        <strain evidence="7 8">SaN35-3</strain>
    </source>
</reference>
<dbReference type="PANTHER" id="PTHR15239">
    <property type="entry name" value="NUCLEAR EXPORT MEDIATOR FACTOR NEMF"/>
    <property type="match status" value="1"/>
</dbReference>
<dbReference type="InterPro" id="IPR008532">
    <property type="entry name" value="NFACT_RNA-bd"/>
</dbReference>
<dbReference type="Gene3D" id="1.10.8.50">
    <property type="match status" value="1"/>
</dbReference>
<keyword evidence="8" id="KW-1185">Reference proteome</keyword>
<dbReference type="Gene3D" id="3.40.970.40">
    <property type="entry name" value="fibrinogen binding protein from staphylococcus aureus domain like"/>
    <property type="match status" value="1"/>
</dbReference>
<evidence type="ECO:0000259" key="6">
    <source>
        <dbReference type="Pfam" id="PF05670"/>
    </source>
</evidence>
<dbReference type="Pfam" id="PF05833">
    <property type="entry name" value="NFACT_N"/>
    <property type="match status" value="1"/>
</dbReference>